<protein>
    <recommendedName>
        <fullName evidence="3">Carboxypeptidase regulatory-like domain-containing protein</fullName>
    </recommendedName>
</protein>
<accession>A0ABV6BYQ7</accession>
<dbReference type="RefSeq" id="WP_379687640.1">
    <property type="nucleotide sequence ID" value="NZ_JBHLYW010000022.1"/>
</dbReference>
<evidence type="ECO:0000313" key="2">
    <source>
        <dbReference type="Proteomes" id="UP001589734"/>
    </source>
</evidence>
<dbReference type="Gene3D" id="2.60.40.10">
    <property type="entry name" value="Immunoglobulins"/>
    <property type="match status" value="1"/>
</dbReference>
<comment type="caution">
    <text evidence="1">The sequence shown here is derived from an EMBL/GenBank/DDBJ whole genome shotgun (WGS) entry which is preliminary data.</text>
</comment>
<gene>
    <name evidence="1" type="ORF">ACFFLS_22480</name>
</gene>
<sequence length="226" mass="25874">MKKLLLLFLTILLCYSCEIQYDGKTRIVAQGQLIDRNNNPISDKRIEINTYSDGTYSRSDLISYANTDSEGKFTLVFPAPKSDDIDIIVTLSSIYTGSYNGTSPEYQPKQIKAQKRNFVNYKLDLNKIPLYKKDEITQLEVVLNKTTNTRQITKISVDGLLSDESIDLNQKDQNHYINTLFNVVKNQNIKLSYTVEDYSDPTKLVRTNHEAVVTINSEKVIHTITY</sequence>
<evidence type="ECO:0008006" key="3">
    <source>
        <dbReference type="Google" id="ProtNLM"/>
    </source>
</evidence>
<dbReference type="Proteomes" id="UP001589734">
    <property type="component" value="Unassembled WGS sequence"/>
</dbReference>
<name>A0ABV6BYQ7_9FLAO</name>
<evidence type="ECO:0000313" key="1">
    <source>
        <dbReference type="EMBL" id="MFC0079832.1"/>
    </source>
</evidence>
<dbReference type="EMBL" id="JBHLYW010000022">
    <property type="protein sequence ID" value="MFC0079832.1"/>
    <property type="molecule type" value="Genomic_DNA"/>
</dbReference>
<reference evidence="1 2" key="1">
    <citation type="submission" date="2024-09" db="EMBL/GenBank/DDBJ databases">
        <authorList>
            <person name="Sun Q."/>
            <person name="Mori K."/>
        </authorList>
    </citation>
    <scope>NUCLEOTIDE SEQUENCE [LARGE SCALE GENOMIC DNA]</scope>
    <source>
        <strain evidence="1 2">CGMCC 1.12926</strain>
    </source>
</reference>
<keyword evidence="2" id="KW-1185">Reference proteome</keyword>
<dbReference type="InterPro" id="IPR013783">
    <property type="entry name" value="Ig-like_fold"/>
</dbReference>
<organism evidence="1 2">
    <name type="scientific">Flavobacterium procerum</name>
    <dbReference type="NCBI Taxonomy" id="1455569"/>
    <lineage>
        <taxon>Bacteria</taxon>
        <taxon>Pseudomonadati</taxon>
        <taxon>Bacteroidota</taxon>
        <taxon>Flavobacteriia</taxon>
        <taxon>Flavobacteriales</taxon>
        <taxon>Flavobacteriaceae</taxon>
        <taxon>Flavobacterium</taxon>
    </lineage>
</organism>
<proteinExistence type="predicted"/>